<dbReference type="InterPro" id="IPR035906">
    <property type="entry name" value="MetI-like_sf"/>
</dbReference>
<evidence type="ECO:0000256" key="3">
    <source>
        <dbReference type="ARBA" id="ARBA00022475"/>
    </source>
</evidence>
<comment type="similarity">
    <text evidence="7">Belongs to the binding-protein-dependent transport system permease family.</text>
</comment>
<keyword evidence="6 7" id="KW-0472">Membrane</keyword>
<keyword evidence="2 7" id="KW-0813">Transport</keyword>
<evidence type="ECO:0000256" key="2">
    <source>
        <dbReference type="ARBA" id="ARBA00022448"/>
    </source>
</evidence>
<organism evidence="9 10">
    <name type="scientific">Clostridium magnum DSM 2767</name>
    <dbReference type="NCBI Taxonomy" id="1121326"/>
    <lineage>
        <taxon>Bacteria</taxon>
        <taxon>Bacillati</taxon>
        <taxon>Bacillota</taxon>
        <taxon>Clostridia</taxon>
        <taxon>Eubacteriales</taxon>
        <taxon>Clostridiaceae</taxon>
        <taxon>Clostridium</taxon>
    </lineage>
</organism>
<name>A0A162QV10_9CLOT</name>
<dbReference type="Gene3D" id="1.10.3720.10">
    <property type="entry name" value="MetI-like"/>
    <property type="match status" value="1"/>
</dbReference>
<evidence type="ECO:0000256" key="6">
    <source>
        <dbReference type="ARBA" id="ARBA00023136"/>
    </source>
</evidence>
<dbReference type="Pfam" id="PF00528">
    <property type="entry name" value="BPD_transp_1"/>
    <property type="match status" value="1"/>
</dbReference>
<gene>
    <name evidence="9" type="primary">gsiD_5</name>
    <name evidence="9" type="ORF">CLMAG_57020</name>
</gene>
<keyword evidence="10" id="KW-1185">Reference proteome</keyword>
<dbReference type="GO" id="GO:0005886">
    <property type="term" value="C:plasma membrane"/>
    <property type="evidence" value="ECO:0007669"/>
    <property type="project" value="UniProtKB-SubCell"/>
</dbReference>
<keyword evidence="5 7" id="KW-1133">Transmembrane helix</keyword>
<accession>A0A162QV10</accession>
<dbReference type="PROSITE" id="PS50928">
    <property type="entry name" value="ABC_TM1"/>
    <property type="match status" value="1"/>
</dbReference>
<feature type="transmembrane region" description="Helical" evidence="7">
    <location>
        <begin position="113"/>
        <end position="134"/>
    </location>
</feature>
<dbReference type="InterPro" id="IPR025966">
    <property type="entry name" value="OppC_N"/>
</dbReference>
<evidence type="ECO:0000256" key="1">
    <source>
        <dbReference type="ARBA" id="ARBA00004651"/>
    </source>
</evidence>
<dbReference type="GO" id="GO:0055085">
    <property type="term" value="P:transmembrane transport"/>
    <property type="evidence" value="ECO:0007669"/>
    <property type="project" value="InterPro"/>
</dbReference>
<dbReference type="STRING" id="1121326.CLMAG_57020"/>
<evidence type="ECO:0000256" key="4">
    <source>
        <dbReference type="ARBA" id="ARBA00022692"/>
    </source>
</evidence>
<feature type="transmembrane region" description="Helical" evidence="7">
    <location>
        <begin position="194"/>
        <end position="215"/>
    </location>
</feature>
<evidence type="ECO:0000313" key="9">
    <source>
        <dbReference type="EMBL" id="KZL89004.1"/>
    </source>
</evidence>
<dbReference type="PANTHER" id="PTHR43386:SF1">
    <property type="entry name" value="D,D-DIPEPTIDE TRANSPORT SYSTEM PERMEASE PROTEIN DDPC-RELATED"/>
    <property type="match status" value="1"/>
</dbReference>
<dbReference type="RefSeq" id="WP_066630243.1">
    <property type="nucleotide sequence ID" value="NZ_FQXL01000020.1"/>
</dbReference>
<protein>
    <submittedName>
        <fullName evidence="9">Glutathione transport system permease protein GsiD</fullName>
    </submittedName>
</protein>
<keyword evidence="3" id="KW-1003">Cell membrane</keyword>
<evidence type="ECO:0000256" key="5">
    <source>
        <dbReference type="ARBA" id="ARBA00022989"/>
    </source>
</evidence>
<dbReference type="CDD" id="cd06261">
    <property type="entry name" value="TM_PBP2"/>
    <property type="match status" value="1"/>
</dbReference>
<proteinExistence type="inferred from homology"/>
<dbReference type="PATRIC" id="fig|1121326.3.peg.5759"/>
<dbReference type="SUPFAM" id="SSF161098">
    <property type="entry name" value="MetI-like"/>
    <property type="match status" value="1"/>
</dbReference>
<feature type="transmembrane region" description="Helical" evidence="7">
    <location>
        <begin position="12"/>
        <end position="34"/>
    </location>
</feature>
<comment type="caution">
    <text evidence="9">The sequence shown here is derived from an EMBL/GenBank/DDBJ whole genome shotgun (WGS) entry which is preliminary data.</text>
</comment>
<evidence type="ECO:0000313" key="10">
    <source>
        <dbReference type="Proteomes" id="UP000076603"/>
    </source>
</evidence>
<feature type="domain" description="ABC transmembrane type-1" evidence="8">
    <location>
        <begin position="73"/>
        <end position="262"/>
    </location>
</feature>
<dbReference type="InterPro" id="IPR050366">
    <property type="entry name" value="BP-dependent_transpt_permease"/>
</dbReference>
<dbReference type="AlphaFoldDB" id="A0A162QV10"/>
<dbReference type="PANTHER" id="PTHR43386">
    <property type="entry name" value="OLIGOPEPTIDE TRANSPORT SYSTEM PERMEASE PROTEIN APPC"/>
    <property type="match status" value="1"/>
</dbReference>
<reference evidence="9 10" key="1">
    <citation type="submission" date="2016-04" db="EMBL/GenBank/DDBJ databases">
        <title>Genome sequence of Clostridium magnum DSM 2767.</title>
        <authorList>
            <person name="Poehlein A."/>
            <person name="Uhlig R."/>
            <person name="Fischer R."/>
            <person name="Bahl H."/>
            <person name="Daniel R."/>
        </authorList>
    </citation>
    <scope>NUCLEOTIDE SEQUENCE [LARGE SCALE GENOMIC DNA]</scope>
    <source>
        <strain evidence="9 10">DSM 2767</strain>
    </source>
</reference>
<sequence>MKILKSFMKSKKFMFSMVILIPIILMVIFGPIIAPNDPIEMNAANTFAPSSSQYPLGTDEFGRCILSRILIGIRPSMVVALVGTFFSFAFGSLLGIVAGYLGGKTGNGIMRIVDIILCFPPILLAMMVVCLWGAGVRNLTIVVAILYMPHFTRISYSSTLKVRNMEYVENEISIGADIFHVLTKTIFPNIFSPLIIQISLTITNAILIESGLSFLGLGVQPPQPSWGQMIGDARAFLTVSPMYTIWPSLFLSLTILATNLMGDAMRDVLDPKLKDSF</sequence>
<evidence type="ECO:0000259" key="8">
    <source>
        <dbReference type="PROSITE" id="PS50928"/>
    </source>
</evidence>
<dbReference type="OrthoDB" id="9797852at2"/>
<dbReference type="Proteomes" id="UP000076603">
    <property type="component" value="Unassembled WGS sequence"/>
</dbReference>
<feature type="transmembrane region" description="Helical" evidence="7">
    <location>
        <begin position="235"/>
        <end position="256"/>
    </location>
</feature>
<dbReference type="EMBL" id="LWAE01000012">
    <property type="protein sequence ID" value="KZL89004.1"/>
    <property type="molecule type" value="Genomic_DNA"/>
</dbReference>
<feature type="transmembrane region" description="Helical" evidence="7">
    <location>
        <begin position="140"/>
        <end position="156"/>
    </location>
</feature>
<comment type="subcellular location">
    <subcellularLocation>
        <location evidence="1 7">Cell membrane</location>
        <topology evidence="1 7">Multi-pass membrane protein</topology>
    </subcellularLocation>
</comment>
<dbReference type="InterPro" id="IPR000515">
    <property type="entry name" value="MetI-like"/>
</dbReference>
<evidence type="ECO:0000256" key="7">
    <source>
        <dbReference type="RuleBase" id="RU363032"/>
    </source>
</evidence>
<feature type="transmembrane region" description="Helical" evidence="7">
    <location>
        <begin position="77"/>
        <end position="101"/>
    </location>
</feature>
<dbReference type="Pfam" id="PF12911">
    <property type="entry name" value="OppC_N"/>
    <property type="match status" value="1"/>
</dbReference>
<keyword evidence="4 7" id="KW-0812">Transmembrane</keyword>